<protein>
    <submittedName>
        <fullName evidence="4">Cobalamin biosynthesis protein CbiG</fullName>
    </submittedName>
</protein>
<dbReference type="PANTHER" id="PTHR37477:SF1">
    <property type="entry name" value="COBALT-PRECORRIN-5A HYDROLASE"/>
    <property type="match status" value="1"/>
</dbReference>
<organism evidence="4">
    <name type="scientific">Limosilactobacillus reuteri subsp. suis (strain ATCC 53608 / LMG 31752 / 1063)</name>
    <name type="common">Lactobacillus reuteri</name>
    <dbReference type="NCBI Taxonomy" id="927703"/>
    <lineage>
        <taxon>Bacteria</taxon>
        <taxon>Bacillati</taxon>
        <taxon>Bacillota</taxon>
        <taxon>Bacilli</taxon>
        <taxon>Lactobacillales</taxon>
        <taxon>Lactobacillaceae</taxon>
        <taxon>Limosilactobacillus</taxon>
    </lineage>
</organism>
<feature type="domain" description="Cobalamin biosynthesis central region" evidence="3">
    <location>
        <begin position="141"/>
        <end position="226"/>
    </location>
</feature>
<evidence type="ECO:0000313" key="4">
    <source>
        <dbReference type="EMBL" id="CCC03576.1"/>
    </source>
</evidence>
<evidence type="ECO:0000259" key="2">
    <source>
        <dbReference type="Pfam" id="PF11760"/>
    </source>
</evidence>
<name>A0A0S4NLJ3_LIMR5</name>
<dbReference type="HOGENOM" id="CLU_028397_0_0_9"/>
<dbReference type="SUPFAM" id="SSF159672">
    <property type="entry name" value="CbiG N-terminal domain-like"/>
    <property type="match status" value="1"/>
</dbReference>
<dbReference type="GO" id="GO:0009236">
    <property type="term" value="P:cobalamin biosynthetic process"/>
    <property type="evidence" value="ECO:0007669"/>
    <property type="project" value="InterPro"/>
</dbReference>
<proteinExistence type="predicted"/>
<reference evidence="4" key="1">
    <citation type="journal article" date="2011" name="J. Bacteriol.">
        <title>Genome sequence of the vertebrate gut symbiont Lactobacillus reuteri ATCC 53608.</title>
        <authorList>
            <person name="Heavens D."/>
            <person name="Tailford L.E."/>
            <person name="Crossman L."/>
            <person name="Jeffers F."/>
            <person name="Mackenzie D.A."/>
            <person name="Caccamo M."/>
            <person name="Juge N."/>
        </authorList>
    </citation>
    <scope>NUCLEOTIDE SEQUENCE [LARGE SCALE GENOMIC DNA]</scope>
    <source>
        <strain evidence="4">ATCC 53608</strain>
    </source>
</reference>
<sequence>MKRFVIIALTAGGAKTARQLQEHLQEQSYHTEVVLPQRLSQGKENYYPKGEFTATMHRLFKQYDCVICIMATGIVVRSLAAVIVDKTVDPAVIVMDEQANSVISLLSGHVGGANQWTRLIARLTGATPVITTATDTEKVQSLDILAKRVNGWYPNFKENTKKINRLLAEGNKVELYIEPYLRHYVKQFDGFEVLTKINEHQDGVPLVIVSDHSRFAKNKDAIHVIPRVNVLGIGCRRNITNEMMQQTFAEFCAKHQLLWESIVKIASIDIKKNEPAIQYLAQVFNIQAEFYSAHELQHASINYPESAFVLKTVGVGNVACAAADYASGERNATERYANHEVTIALSRLHEI</sequence>
<dbReference type="InterPro" id="IPR052553">
    <property type="entry name" value="CbiG_hydrolase"/>
</dbReference>
<feature type="domain" description="Cobalamin synthesis G N-terminal" evidence="2">
    <location>
        <begin position="55"/>
        <end position="135"/>
    </location>
</feature>
<dbReference type="InterPro" id="IPR021744">
    <property type="entry name" value="CbiG_N"/>
</dbReference>
<reference evidence="4" key="2">
    <citation type="submission" date="2011-05" db="EMBL/GenBank/DDBJ databases">
        <authorList>
            <person name="Davey R."/>
        </authorList>
    </citation>
    <scope>NUCLEOTIDE SEQUENCE</scope>
    <source>
        <strain evidence="4">ATCC 53608</strain>
    </source>
</reference>
<dbReference type="InterPro" id="IPR021745">
    <property type="entry name" value="CbiG_mid"/>
</dbReference>
<dbReference type="SUPFAM" id="SSF159664">
    <property type="entry name" value="CobE/GbiG C-terminal domain-like"/>
    <property type="match status" value="1"/>
</dbReference>
<evidence type="ECO:0000259" key="3">
    <source>
        <dbReference type="Pfam" id="PF11761"/>
    </source>
</evidence>
<dbReference type="InterPro" id="IPR002750">
    <property type="entry name" value="CobE/GbiG_C"/>
</dbReference>
<dbReference type="EMBL" id="FR854363">
    <property type="protein sequence ID" value="CCC03576.1"/>
    <property type="molecule type" value="Genomic_DNA"/>
</dbReference>
<dbReference type="Gene3D" id="3.40.50.11220">
    <property type="match status" value="1"/>
</dbReference>
<dbReference type="Pfam" id="PF11760">
    <property type="entry name" value="CbiG_N"/>
    <property type="match status" value="1"/>
</dbReference>
<gene>
    <name evidence="4" type="ORF">LRATCC53608_0824</name>
</gene>
<dbReference type="InterPro" id="IPR038029">
    <property type="entry name" value="GbiG_N_sf"/>
</dbReference>
<dbReference type="Pfam" id="PF01890">
    <property type="entry name" value="CbiG_C"/>
    <property type="match status" value="1"/>
</dbReference>
<accession>F8KDA8</accession>
<feature type="domain" description="CobE/GbiG C-terminal" evidence="1">
    <location>
        <begin position="230"/>
        <end position="345"/>
    </location>
</feature>
<accession>A0A0S4NLJ3</accession>
<dbReference type="RefSeq" id="WP_003675138.1">
    <property type="nucleotide sequence ID" value="NZ_JBKZCI010000007.1"/>
</dbReference>
<dbReference type="InterPro" id="IPR036518">
    <property type="entry name" value="CobE/GbiG_C_sf"/>
</dbReference>
<dbReference type="Gene3D" id="3.30.420.180">
    <property type="entry name" value="CobE/GbiG C-terminal domain"/>
    <property type="match status" value="1"/>
</dbReference>
<dbReference type="Pfam" id="PF11761">
    <property type="entry name" value="CbiG_mid"/>
    <property type="match status" value="1"/>
</dbReference>
<dbReference type="PANTHER" id="PTHR37477">
    <property type="entry name" value="COBALT-PRECORRIN-5A HYDROLASE"/>
    <property type="match status" value="1"/>
</dbReference>
<evidence type="ECO:0000259" key="1">
    <source>
        <dbReference type="Pfam" id="PF01890"/>
    </source>
</evidence>
<dbReference type="AlphaFoldDB" id="A0A0S4NLJ3"/>